<dbReference type="InterPro" id="IPR014722">
    <property type="entry name" value="Rib_uL2_dom2"/>
</dbReference>
<dbReference type="KEGG" id="rub:GBA63_14135"/>
<keyword evidence="5" id="KW-0699">rRNA-binding</keyword>
<evidence type="ECO:0000259" key="7">
    <source>
        <dbReference type="SMART" id="SM00739"/>
    </source>
</evidence>
<dbReference type="PROSITE" id="PS01108">
    <property type="entry name" value="RIBOSOMAL_L24"/>
    <property type="match status" value="1"/>
</dbReference>
<organism evidence="8 9">
    <name type="scientific">Rubrobacter tropicus</name>
    <dbReference type="NCBI Taxonomy" id="2653851"/>
    <lineage>
        <taxon>Bacteria</taxon>
        <taxon>Bacillati</taxon>
        <taxon>Actinomycetota</taxon>
        <taxon>Rubrobacteria</taxon>
        <taxon>Rubrobacterales</taxon>
        <taxon>Rubrobacteraceae</taxon>
        <taxon>Rubrobacter</taxon>
    </lineage>
</organism>
<keyword evidence="3 5" id="KW-0687">Ribonucleoprotein</keyword>
<dbReference type="GO" id="GO:0003735">
    <property type="term" value="F:structural constituent of ribosome"/>
    <property type="evidence" value="ECO:0007669"/>
    <property type="project" value="InterPro"/>
</dbReference>
<gene>
    <name evidence="5" type="primary">rplX</name>
    <name evidence="8" type="ORF">GBA63_14135</name>
</gene>
<comment type="similarity">
    <text evidence="1 5 6">Belongs to the universal ribosomal protein uL24 family.</text>
</comment>
<sequence>MGLKIKRGDTVVVISGKEKGKRGEVKEVQPKKNRLVVEGVNERTRHARPSQNNQQGLFTFDAPIDISNVMLVDPGSGEPTKVGYRFTDSGEKIRVARKTGRDIDG</sequence>
<feature type="domain" description="KOW" evidence="7">
    <location>
        <begin position="4"/>
        <end position="31"/>
    </location>
</feature>
<dbReference type="Pfam" id="PF17136">
    <property type="entry name" value="ribosomal_L24"/>
    <property type="match status" value="1"/>
</dbReference>
<dbReference type="GO" id="GO:0006412">
    <property type="term" value="P:translation"/>
    <property type="evidence" value="ECO:0007669"/>
    <property type="project" value="UniProtKB-UniRule"/>
</dbReference>
<dbReference type="NCBIfam" id="TIGR01079">
    <property type="entry name" value="rplX_bact"/>
    <property type="match status" value="1"/>
</dbReference>
<evidence type="ECO:0000256" key="2">
    <source>
        <dbReference type="ARBA" id="ARBA00022980"/>
    </source>
</evidence>
<dbReference type="Gene3D" id="2.30.30.30">
    <property type="match status" value="1"/>
</dbReference>
<dbReference type="InterPro" id="IPR008991">
    <property type="entry name" value="Translation_prot_SH3-like_sf"/>
</dbReference>
<evidence type="ECO:0000313" key="8">
    <source>
        <dbReference type="EMBL" id="QIN83648.1"/>
    </source>
</evidence>
<dbReference type="GO" id="GO:0019843">
    <property type="term" value="F:rRNA binding"/>
    <property type="evidence" value="ECO:0007669"/>
    <property type="project" value="UniProtKB-UniRule"/>
</dbReference>
<dbReference type="EMBL" id="CP045119">
    <property type="protein sequence ID" value="QIN83648.1"/>
    <property type="molecule type" value="Genomic_DNA"/>
</dbReference>
<evidence type="ECO:0000256" key="6">
    <source>
        <dbReference type="RuleBase" id="RU003477"/>
    </source>
</evidence>
<dbReference type="GO" id="GO:0005840">
    <property type="term" value="C:ribosome"/>
    <property type="evidence" value="ECO:0007669"/>
    <property type="project" value="UniProtKB-KW"/>
</dbReference>
<evidence type="ECO:0000256" key="5">
    <source>
        <dbReference type="HAMAP-Rule" id="MF_01326"/>
    </source>
</evidence>
<evidence type="ECO:0000313" key="9">
    <source>
        <dbReference type="Proteomes" id="UP000501452"/>
    </source>
</evidence>
<comment type="subunit">
    <text evidence="5">Part of the 50S ribosomal subunit.</text>
</comment>
<dbReference type="HAMAP" id="MF_01326_B">
    <property type="entry name" value="Ribosomal_uL24_B"/>
    <property type="match status" value="1"/>
</dbReference>
<dbReference type="InterPro" id="IPR005825">
    <property type="entry name" value="Ribosomal_uL24_CS"/>
</dbReference>
<dbReference type="SUPFAM" id="SSF50104">
    <property type="entry name" value="Translation proteins SH3-like domain"/>
    <property type="match status" value="1"/>
</dbReference>
<dbReference type="InterPro" id="IPR057264">
    <property type="entry name" value="Ribosomal_uL24_C"/>
</dbReference>
<accession>A0A6G8QB37</accession>
<protein>
    <recommendedName>
        <fullName evidence="4 5">Large ribosomal subunit protein uL24</fullName>
    </recommendedName>
</protein>
<dbReference type="GO" id="GO:1990904">
    <property type="term" value="C:ribonucleoprotein complex"/>
    <property type="evidence" value="ECO:0007669"/>
    <property type="project" value="UniProtKB-KW"/>
</dbReference>
<evidence type="ECO:0000256" key="3">
    <source>
        <dbReference type="ARBA" id="ARBA00023274"/>
    </source>
</evidence>
<name>A0A6G8QB37_9ACTN</name>
<dbReference type="CDD" id="cd06089">
    <property type="entry name" value="KOW_RPL26"/>
    <property type="match status" value="1"/>
</dbReference>
<dbReference type="SMART" id="SM00739">
    <property type="entry name" value="KOW"/>
    <property type="match status" value="1"/>
</dbReference>
<comment type="function">
    <text evidence="5">One of the proteins that surrounds the polypeptide exit tunnel on the outside of the subunit.</text>
</comment>
<dbReference type="Proteomes" id="UP000501452">
    <property type="component" value="Chromosome"/>
</dbReference>
<keyword evidence="9" id="KW-1185">Reference proteome</keyword>
<proteinExistence type="inferred from homology"/>
<dbReference type="InterPro" id="IPR005824">
    <property type="entry name" value="KOW"/>
</dbReference>
<keyword evidence="5" id="KW-0694">RNA-binding</keyword>
<evidence type="ECO:0000256" key="4">
    <source>
        <dbReference type="ARBA" id="ARBA00035206"/>
    </source>
</evidence>
<dbReference type="PANTHER" id="PTHR12903">
    <property type="entry name" value="MITOCHONDRIAL RIBOSOMAL PROTEIN L24"/>
    <property type="match status" value="1"/>
</dbReference>
<keyword evidence="2 5" id="KW-0689">Ribosomal protein</keyword>
<dbReference type="RefSeq" id="WP_166177131.1">
    <property type="nucleotide sequence ID" value="NZ_CP045119.1"/>
</dbReference>
<dbReference type="InterPro" id="IPR041988">
    <property type="entry name" value="Ribosomal_uL24_KOW"/>
</dbReference>
<reference evidence="8 9" key="1">
    <citation type="submission" date="2019-10" db="EMBL/GenBank/DDBJ databases">
        <title>Rubrobacter sp nov SCSIO 52090 isolated from a deep-sea sediment in the South China Sea.</title>
        <authorList>
            <person name="Chen R.W."/>
        </authorList>
    </citation>
    <scope>NUCLEOTIDE SEQUENCE [LARGE SCALE GENOMIC DNA]</scope>
    <source>
        <strain evidence="8 9">SCSIO 52909</strain>
    </source>
</reference>
<dbReference type="Pfam" id="PF00467">
    <property type="entry name" value="KOW"/>
    <property type="match status" value="1"/>
</dbReference>
<dbReference type="AlphaFoldDB" id="A0A6G8QB37"/>
<dbReference type="InterPro" id="IPR003256">
    <property type="entry name" value="Ribosomal_uL24"/>
</dbReference>
<comment type="function">
    <text evidence="5">One of two assembly initiator proteins, it binds directly to the 5'-end of the 23S rRNA, where it nucleates assembly of the 50S subunit.</text>
</comment>
<evidence type="ECO:0000256" key="1">
    <source>
        <dbReference type="ARBA" id="ARBA00010618"/>
    </source>
</evidence>